<dbReference type="SUPFAM" id="SSF58113">
    <property type="entry name" value="Apolipoprotein A-I"/>
    <property type="match status" value="1"/>
</dbReference>
<feature type="region of interest" description="Disordered" evidence="6">
    <location>
        <begin position="255"/>
        <end position="310"/>
    </location>
</feature>
<dbReference type="GO" id="GO:0005739">
    <property type="term" value="C:mitochondrion"/>
    <property type="evidence" value="ECO:0007669"/>
    <property type="project" value="TreeGrafter"/>
</dbReference>
<proteinExistence type="predicted"/>
<dbReference type="Proteomes" id="UP000694402">
    <property type="component" value="Unassembled WGS sequence"/>
</dbReference>
<dbReference type="RefSeq" id="XP_024250960.1">
    <property type="nucleotide sequence ID" value="XM_024395192.2"/>
</dbReference>
<evidence type="ECO:0000313" key="9">
    <source>
        <dbReference type="Proteomes" id="UP000694402"/>
    </source>
</evidence>
<organism evidence="8 9">
    <name type="scientific">Oncorhynchus tshawytscha</name>
    <name type="common">Chinook salmon</name>
    <name type="synonym">Salmo tshawytscha</name>
    <dbReference type="NCBI Taxonomy" id="74940"/>
    <lineage>
        <taxon>Eukaryota</taxon>
        <taxon>Metazoa</taxon>
        <taxon>Chordata</taxon>
        <taxon>Craniata</taxon>
        <taxon>Vertebrata</taxon>
        <taxon>Euteleostomi</taxon>
        <taxon>Actinopterygii</taxon>
        <taxon>Neopterygii</taxon>
        <taxon>Teleostei</taxon>
        <taxon>Protacanthopterygii</taxon>
        <taxon>Salmoniformes</taxon>
        <taxon>Salmonidae</taxon>
        <taxon>Salmoninae</taxon>
        <taxon>Oncorhynchus</taxon>
    </lineage>
</organism>
<keyword evidence="4" id="KW-0175">Coiled coil</keyword>
<evidence type="ECO:0000256" key="4">
    <source>
        <dbReference type="ARBA" id="ARBA00023054"/>
    </source>
</evidence>
<keyword evidence="2" id="KW-0812">Transmembrane</keyword>
<sequence length="310" mass="35358">MSSIVEKKLNFSDHINKTCEYKNAHWNQVCVVCCFATEGGLGSNRKKMQHLFNQRALWQSAALRSMLLGPVTLQPSTILGPRMASYFLRNSCLIPSPRWVSTSGAVWTTAPRKSTTEEGHSQADPGQEDILGDRSIGLVQRFRRTLKQYGKVMIPLHLITSSMWFGTFYYAAMQGINVVPFLEYVGFPEKLVKLLEHSQSGYALTAYAMYKIATPARYTLTLGGTSLSIRYLRKHGHMTTPPPVKEYLQDKMEETRGRLSEKMEETKDRFSEKMEETRDRLSGRIGDNKDKLAEKLQETKDKVSFRKKPE</sequence>
<dbReference type="RefSeq" id="XP_024250959.1">
    <property type="nucleotide sequence ID" value="XM_024395191.2"/>
</dbReference>
<accession>A0A8C8G4H8</accession>
<dbReference type="Gene3D" id="1.20.120.20">
    <property type="entry name" value="Apolipoprotein"/>
    <property type="match status" value="1"/>
</dbReference>
<evidence type="ECO:0000256" key="2">
    <source>
        <dbReference type="ARBA" id="ARBA00022692"/>
    </source>
</evidence>
<feature type="domain" description="DUF1279" evidence="7">
    <location>
        <begin position="140"/>
        <end position="226"/>
    </location>
</feature>
<dbReference type="PANTHER" id="PTHR21377:SF1">
    <property type="entry name" value="PROTEIN FAM210A"/>
    <property type="match status" value="1"/>
</dbReference>
<keyword evidence="5" id="KW-0472">Membrane</keyword>
<reference evidence="8" key="2">
    <citation type="submission" date="2025-09" db="UniProtKB">
        <authorList>
            <consortium name="Ensembl"/>
        </authorList>
    </citation>
    <scope>IDENTIFICATION</scope>
</reference>
<keyword evidence="3" id="KW-1133">Transmembrane helix</keyword>
<evidence type="ECO:0000256" key="5">
    <source>
        <dbReference type="ARBA" id="ARBA00023136"/>
    </source>
</evidence>
<dbReference type="GeneTree" id="ENSGT00940000156554"/>
<dbReference type="GO" id="GO:0016020">
    <property type="term" value="C:membrane"/>
    <property type="evidence" value="ECO:0007669"/>
    <property type="project" value="UniProtKB-SubCell"/>
</dbReference>
<dbReference type="RefSeq" id="XP_024250958.1">
    <property type="nucleotide sequence ID" value="XM_024395190.2"/>
</dbReference>
<dbReference type="GeneID" id="112229375"/>
<keyword evidence="9" id="KW-1185">Reference proteome</keyword>
<comment type="subcellular location">
    <subcellularLocation>
        <location evidence="1">Membrane</location>
        <topology evidence="1">Single-pass membrane protein</topology>
    </subcellularLocation>
</comment>
<dbReference type="CTD" id="562734"/>
<dbReference type="Ensembl" id="ENSOTST00005048844.2">
    <property type="protein sequence ID" value="ENSOTSP00005044922.1"/>
    <property type="gene ID" value="ENSOTSG00005021809.2"/>
</dbReference>
<evidence type="ECO:0000313" key="8">
    <source>
        <dbReference type="Ensembl" id="ENSOTSP00005044922.1"/>
    </source>
</evidence>
<evidence type="ECO:0000256" key="3">
    <source>
        <dbReference type="ARBA" id="ARBA00022989"/>
    </source>
</evidence>
<dbReference type="KEGG" id="otw:112229375"/>
<dbReference type="PANTHER" id="PTHR21377">
    <property type="entry name" value="PROTEIN FAM210B, MITOCHONDRIAL"/>
    <property type="match status" value="1"/>
</dbReference>
<dbReference type="Pfam" id="PF06916">
    <property type="entry name" value="FAM210A-B_dom"/>
    <property type="match status" value="1"/>
</dbReference>
<protein>
    <recommendedName>
        <fullName evidence="7">DUF1279 domain-containing protein</fullName>
    </recommendedName>
</protein>
<dbReference type="InterPro" id="IPR009688">
    <property type="entry name" value="FAM210A/B-like_dom"/>
</dbReference>
<dbReference type="AlphaFoldDB" id="A0A8C8G4H8"/>
<feature type="region of interest" description="Disordered" evidence="6">
    <location>
        <begin position="110"/>
        <end position="129"/>
    </location>
</feature>
<evidence type="ECO:0000259" key="7">
    <source>
        <dbReference type="Pfam" id="PF06916"/>
    </source>
</evidence>
<evidence type="ECO:0000256" key="1">
    <source>
        <dbReference type="ARBA" id="ARBA00004167"/>
    </source>
</evidence>
<gene>
    <name evidence="8" type="primary">fam210aa</name>
</gene>
<reference evidence="8" key="1">
    <citation type="submission" date="2025-08" db="UniProtKB">
        <authorList>
            <consortium name="Ensembl"/>
        </authorList>
    </citation>
    <scope>IDENTIFICATION</scope>
</reference>
<name>A0A8C8G4H8_ONCTS</name>
<evidence type="ECO:0000256" key="6">
    <source>
        <dbReference type="SAM" id="MobiDB-lite"/>
    </source>
</evidence>
<dbReference type="InterPro" id="IPR045866">
    <property type="entry name" value="FAM210A/B-like"/>
</dbReference>